<evidence type="ECO:0000256" key="2">
    <source>
        <dbReference type="SAM" id="MobiDB-lite"/>
    </source>
</evidence>
<organism evidence="4 5">
    <name type="scientific">Parvularcula maris</name>
    <dbReference type="NCBI Taxonomy" id="2965077"/>
    <lineage>
        <taxon>Bacteria</taxon>
        <taxon>Pseudomonadati</taxon>
        <taxon>Pseudomonadota</taxon>
        <taxon>Alphaproteobacteria</taxon>
        <taxon>Parvularculales</taxon>
        <taxon>Parvularculaceae</taxon>
        <taxon>Parvularcula</taxon>
    </lineage>
</organism>
<keyword evidence="3" id="KW-1133">Transmembrane helix</keyword>
<accession>A0A9X2RKF8</accession>
<protein>
    <submittedName>
        <fullName evidence="4">Uncharacterized protein</fullName>
    </submittedName>
</protein>
<dbReference type="EMBL" id="JANIBC010000007">
    <property type="protein sequence ID" value="MCQ8185733.1"/>
    <property type="molecule type" value="Genomic_DNA"/>
</dbReference>
<keyword evidence="3" id="KW-0472">Membrane</keyword>
<keyword evidence="1" id="KW-0175">Coiled coil</keyword>
<evidence type="ECO:0000256" key="1">
    <source>
        <dbReference type="SAM" id="Coils"/>
    </source>
</evidence>
<evidence type="ECO:0000313" key="4">
    <source>
        <dbReference type="EMBL" id="MCQ8185733.1"/>
    </source>
</evidence>
<gene>
    <name evidence="4" type="ORF">NOG11_10030</name>
</gene>
<feature type="transmembrane region" description="Helical" evidence="3">
    <location>
        <begin position="86"/>
        <end position="110"/>
    </location>
</feature>
<proteinExistence type="predicted"/>
<sequence length="490" mass="52805">MVSADEQEFSPAQAGGGPGRSGVGPMAADRLPPSPSTAPGWLPSPNKVWRLACTLAAAIFVIWFVAWPIGTMLAHYEVTGVWRFGLGYSGAVVILAMSNALLVLAGGYMLRAALRLEATADRLGRAAERIEPPLTSEAVKADLALLGGEVDKALAKLAKTEQQIRAQVQAIDAAAETMSQGTHQGTERLAKERQALIDATARMNAEADAFAEALSRRSTAAEDEASASLPRIEEQMKRLETVSAASAEQFASLREAMVESSELMRQAPKGLAGELQGGADTLRQAQAELLKESEKLHSLIEQQKGRADSLGRTLAQQGEKLRARGSKKGGTGSWRGILDKVEKDATEPLLPPRQPAAAAPQMQAQPRPEMHPEEARLDRMQRFTMALKAQLLGMPTADEQQRFEGGERNLFVSQLLAVDPIEMRAQLRSAISEDENLAEAAEMFLSDFDQLLAPVMGDGPKRSDEALQQMLRSPIGRLYVAIGTAKGHFD</sequence>
<dbReference type="RefSeq" id="WP_256619620.1">
    <property type="nucleotide sequence ID" value="NZ_JANIBC010000007.1"/>
</dbReference>
<keyword evidence="3" id="KW-0812">Transmembrane</keyword>
<name>A0A9X2RKF8_9PROT</name>
<dbReference type="Proteomes" id="UP001142610">
    <property type="component" value="Unassembled WGS sequence"/>
</dbReference>
<keyword evidence="5" id="KW-1185">Reference proteome</keyword>
<feature type="region of interest" description="Disordered" evidence="2">
    <location>
        <begin position="1"/>
        <end position="39"/>
    </location>
</feature>
<comment type="caution">
    <text evidence="4">The sequence shown here is derived from an EMBL/GenBank/DDBJ whole genome shotgun (WGS) entry which is preliminary data.</text>
</comment>
<feature type="compositionally biased region" description="Low complexity" evidence="2">
    <location>
        <begin position="355"/>
        <end position="367"/>
    </location>
</feature>
<feature type="coiled-coil region" evidence="1">
    <location>
        <begin position="143"/>
        <end position="177"/>
    </location>
</feature>
<dbReference type="AlphaFoldDB" id="A0A9X2RKF8"/>
<evidence type="ECO:0000256" key="3">
    <source>
        <dbReference type="SAM" id="Phobius"/>
    </source>
</evidence>
<reference evidence="4" key="1">
    <citation type="submission" date="2022-07" db="EMBL/GenBank/DDBJ databases">
        <title>Parvularcula maris sp. nov., an algicidal bacterium isolated from seawater.</title>
        <authorList>
            <person name="Li F."/>
        </authorList>
    </citation>
    <scope>NUCLEOTIDE SEQUENCE</scope>
    <source>
        <strain evidence="4">BGMRC 0090</strain>
    </source>
</reference>
<feature type="transmembrane region" description="Helical" evidence="3">
    <location>
        <begin position="48"/>
        <end position="66"/>
    </location>
</feature>
<evidence type="ECO:0000313" key="5">
    <source>
        <dbReference type="Proteomes" id="UP001142610"/>
    </source>
</evidence>
<feature type="region of interest" description="Disordered" evidence="2">
    <location>
        <begin position="347"/>
        <end position="368"/>
    </location>
</feature>